<protein>
    <recommendedName>
        <fullName evidence="9">Type II secretion system protein GspG C-terminal domain-containing protein</fullName>
    </recommendedName>
</protein>
<comment type="caution">
    <text evidence="7">The sequence shown here is derived from an EMBL/GenBank/DDBJ whole genome shotgun (WGS) entry which is preliminary data.</text>
</comment>
<dbReference type="Pfam" id="PF07963">
    <property type="entry name" value="N_methyl"/>
    <property type="match status" value="1"/>
</dbReference>
<evidence type="ECO:0000256" key="6">
    <source>
        <dbReference type="SAM" id="Phobius"/>
    </source>
</evidence>
<dbReference type="Gene3D" id="3.30.700.10">
    <property type="entry name" value="Glycoprotein, Type 4 Pilin"/>
    <property type="match status" value="1"/>
</dbReference>
<proteinExistence type="predicted"/>
<accession>A0A1F4U8B8</accession>
<dbReference type="AlphaFoldDB" id="A0A1F4U8B8"/>
<dbReference type="EMBL" id="MEUM01000118">
    <property type="protein sequence ID" value="OGC41185.1"/>
    <property type="molecule type" value="Genomic_DNA"/>
</dbReference>
<dbReference type="Proteomes" id="UP000177025">
    <property type="component" value="Unassembled WGS sequence"/>
</dbReference>
<organism evidence="7 8">
    <name type="scientific">candidate division WOR-3 bacterium RBG_13_43_14</name>
    <dbReference type="NCBI Taxonomy" id="1802590"/>
    <lineage>
        <taxon>Bacteria</taxon>
        <taxon>Bacteria division WOR-3</taxon>
    </lineage>
</organism>
<comment type="subcellular location">
    <subcellularLocation>
        <location evidence="1">Membrane</location>
        <topology evidence="1">Single-pass membrane protein</topology>
    </subcellularLocation>
</comment>
<dbReference type="PANTHER" id="PTHR30093">
    <property type="entry name" value="GENERAL SECRETION PATHWAY PROTEIN G"/>
    <property type="match status" value="1"/>
</dbReference>
<evidence type="ECO:0000256" key="3">
    <source>
        <dbReference type="ARBA" id="ARBA00022692"/>
    </source>
</evidence>
<dbReference type="InterPro" id="IPR012902">
    <property type="entry name" value="N_methyl_site"/>
</dbReference>
<evidence type="ECO:0000256" key="5">
    <source>
        <dbReference type="ARBA" id="ARBA00023136"/>
    </source>
</evidence>
<sequence>MRKGFTLIELMVVVVIIGILAAIAIPNFISMQKRAKEASVKNNMHTIQLAIEDFSTLSEGFYPIDLVQTVALASGLGIIPQSVAGAEPLVGPPLPANFPLVPTSIKNVIVPANNTAQTAHPAAAWAAALAGSATTDFMDVLGNAAAGTPSNCVRYIISGYGVDAMLTITMTSGQ</sequence>
<evidence type="ECO:0008006" key="9">
    <source>
        <dbReference type="Google" id="ProtNLM"/>
    </source>
</evidence>
<name>A0A1F4U8B8_UNCW3</name>
<feature type="transmembrane region" description="Helical" evidence="6">
    <location>
        <begin position="6"/>
        <end position="29"/>
    </location>
</feature>
<keyword evidence="4 6" id="KW-1133">Transmembrane helix</keyword>
<keyword evidence="2" id="KW-0488">Methylation</keyword>
<dbReference type="PROSITE" id="PS00409">
    <property type="entry name" value="PROKAR_NTER_METHYL"/>
    <property type="match status" value="1"/>
</dbReference>
<keyword evidence="5 6" id="KW-0472">Membrane</keyword>
<evidence type="ECO:0000313" key="7">
    <source>
        <dbReference type="EMBL" id="OGC41185.1"/>
    </source>
</evidence>
<dbReference type="PANTHER" id="PTHR30093:SF44">
    <property type="entry name" value="TYPE II SECRETION SYSTEM CORE PROTEIN G"/>
    <property type="match status" value="1"/>
</dbReference>
<reference evidence="7 8" key="1">
    <citation type="journal article" date="2016" name="Nat. Commun.">
        <title>Thousands of microbial genomes shed light on interconnected biogeochemical processes in an aquifer system.</title>
        <authorList>
            <person name="Anantharaman K."/>
            <person name="Brown C.T."/>
            <person name="Hug L.A."/>
            <person name="Sharon I."/>
            <person name="Castelle C.J."/>
            <person name="Probst A.J."/>
            <person name="Thomas B.C."/>
            <person name="Singh A."/>
            <person name="Wilkins M.J."/>
            <person name="Karaoz U."/>
            <person name="Brodie E.L."/>
            <person name="Williams K.H."/>
            <person name="Hubbard S.S."/>
            <person name="Banfield J.F."/>
        </authorList>
    </citation>
    <scope>NUCLEOTIDE SEQUENCE [LARGE SCALE GENOMIC DNA]</scope>
</reference>
<dbReference type="NCBIfam" id="TIGR02532">
    <property type="entry name" value="IV_pilin_GFxxxE"/>
    <property type="match status" value="1"/>
</dbReference>
<evidence type="ECO:0000256" key="4">
    <source>
        <dbReference type="ARBA" id="ARBA00022989"/>
    </source>
</evidence>
<evidence type="ECO:0000256" key="1">
    <source>
        <dbReference type="ARBA" id="ARBA00004167"/>
    </source>
</evidence>
<dbReference type="InterPro" id="IPR045584">
    <property type="entry name" value="Pilin-like"/>
</dbReference>
<evidence type="ECO:0000256" key="2">
    <source>
        <dbReference type="ARBA" id="ARBA00022481"/>
    </source>
</evidence>
<keyword evidence="3 6" id="KW-0812">Transmembrane</keyword>
<gene>
    <name evidence="7" type="ORF">A2Y85_05105</name>
</gene>
<dbReference type="GO" id="GO:0016020">
    <property type="term" value="C:membrane"/>
    <property type="evidence" value="ECO:0007669"/>
    <property type="project" value="UniProtKB-SubCell"/>
</dbReference>
<dbReference type="SUPFAM" id="SSF54523">
    <property type="entry name" value="Pili subunits"/>
    <property type="match status" value="1"/>
</dbReference>
<evidence type="ECO:0000313" key="8">
    <source>
        <dbReference type="Proteomes" id="UP000177025"/>
    </source>
</evidence>